<dbReference type="GO" id="GO:0045211">
    <property type="term" value="C:postsynaptic membrane"/>
    <property type="evidence" value="ECO:0007669"/>
    <property type="project" value="InterPro"/>
</dbReference>
<evidence type="ECO:0000313" key="9">
    <source>
        <dbReference type="Proteomes" id="UP000472277"/>
    </source>
</evidence>
<comment type="subcellular location">
    <subcellularLocation>
        <location evidence="1">Membrane</location>
        <topology evidence="1">Multi-pass membrane protein</topology>
    </subcellularLocation>
</comment>
<evidence type="ECO:0000259" key="6">
    <source>
        <dbReference type="Pfam" id="PF02931"/>
    </source>
</evidence>
<dbReference type="GO" id="GO:0016934">
    <property type="term" value="F:extracellularly glycine-gated chloride channel activity"/>
    <property type="evidence" value="ECO:0007669"/>
    <property type="project" value="InterPro"/>
</dbReference>
<dbReference type="InterPro" id="IPR036734">
    <property type="entry name" value="Neur_chan_lig-bd_sf"/>
</dbReference>
<dbReference type="InterPro" id="IPR038050">
    <property type="entry name" value="Neuro_actylchol_rec"/>
</dbReference>
<dbReference type="InterPro" id="IPR006201">
    <property type="entry name" value="Neur_channel"/>
</dbReference>
<dbReference type="PANTHER" id="PTHR18945">
    <property type="entry name" value="NEUROTRANSMITTER GATED ION CHANNEL"/>
    <property type="match status" value="1"/>
</dbReference>
<dbReference type="InterPro" id="IPR036719">
    <property type="entry name" value="Neuro-gated_channel_TM_sf"/>
</dbReference>
<dbReference type="Ensembl" id="ENSSTUT00000043213.1">
    <property type="protein sequence ID" value="ENSSTUP00000041366.1"/>
    <property type="gene ID" value="ENSSTUG00000017524.1"/>
</dbReference>
<keyword evidence="2 5" id="KW-0812">Transmembrane</keyword>
<keyword evidence="3 5" id="KW-1133">Transmembrane helix</keyword>
<keyword evidence="9" id="KW-1185">Reference proteome</keyword>
<accession>A0A673Z509</accession>
<sequence>QKLLFNGNTYFHLQFIQENLMCYVMWFRVSFFLLCRHNILNRLLITHDPRIRPNFKGIPVEDKVNIFINSFGSIQETTMVRLLHCVLEIPPRHGSRALFSSGAPQNKAFMCKWKFDQSIPFKKQLQLTDNNYIYLHNCGSAFSVPRLSVTLCPLDLTLFPMDTQRCKMQLESFGYRTDDLQFMWQSGDPVQMEEIALPQFDIKQEDIEYGNCTKFYAGTGMLLICILKRFGMGLQILRRLPHLHSHPVNLPGLLTCTSLASELPNVSYVKAIDIWLIACLLFGFVMLNSPKRIEAEKAKMAAKAEGKEKEAGKNNTVSGTSGTPCHVSTLQVGEIRCKKVCTSKSDLRTNDFSIVGSLPLDFELSNFDCYGKPITLPQGLSKSQAKAKKPPPPKPVIPSAAKRVDLYARALFPFSFLFFNVIYWSVYL</sequence>
<dbReference type="SUPFAM" id="SSF63712">
    <property type="entry name" value="Nicotinic receptor ligand binding domain-like"/>
    <property type="match status" value="1"/>
</dbReference>
<dbReference type="InParanoid" id="A0A673Z509"/>
<dbReference type="AlphaFoldDB" id="A0A673Z509"/>
<reference evidence="8" key="2">
    <citation type="submission" date="2025-09" db="UniProtKB">
        <authorList>
            <consortium name="Ensembl"/>
        </authorList>
    </citation>
    <scope>IDENTIFICATION</scope>
</reference>
<dbReference type="Pfam" id="PF02931">
    <property type="entry name" value="Neur_chan_LBD"/>
    <property type="match status" value="1"/>
</dbReference>
<dbReference type="GeneTree" id="ENSGT00940000156344"/>
<protein>
    <submittedName>
        <fullName evidence="8">Glycine receptor, beta b</fullName>
    </submittedName>
</protein>
<evidence type="ECO:0000256" key="3">
    <source>
        <dbReference type="ARBA" id="ARBA00022989"/>
    </source>
</evidence>
<evidence type="ECO:0000256" key="2">
    <source>
        <dbReference type="ARBA" id="ARBA00022692"/>
    </source>
</evidence>
<dbReference type="InterPro" id="IPR008060">
    <property type="entry name" value="Glycine_rcpt_B"/>
</dbReference>
<evidence type="ECO:0000313" key="8">
    <source>
        <dbReference type="Ensembl" id="ENSSTUP00000041366.1"/>
    </source>
</evidence>
<dbReference type="OMA" id="YRVNIFI"/>
<name>A0A673Z509_SALTR</name>
<dbReference type="PROSITE" id="PS00236">
    <property type="entry name" value="NEUROTR_ION_CHANNEL"/>
    <property type="match status" value="1"/>
</dbReference>
<evidence type="ECO:0000256" key="5">
    <source>
        <dbReference type="SAM" id="Phobius"/>
    </source>
</evidence>
<dbReference type="InterPro" id="IPR006029">
    <property type="entry name" value="Neurotrans-gated_channel_TM"/>
</dbReference>
<gene>
    <name evidence="8" type="primary">GLRB</name>
</gene>
<feature type="domain" description="Neurotransmitter-gated ion-channel ligand-binding" evidence="6">
    <location>
        <begin position="126"/>
        <end position="213"/>
    </location>
</feature>
<proteinExistence type="predicted"/>
<dbReference type="PRINTS" id="PR01677">
    <property type="entry name" value="GLYRBETA"/>
</dbReference>
<dbReference type="Gene3D" id="1.20.58.390">
    <property type="entry name" value="Neurotransmitter-gated ion-channel transmembrane domain"/>
    <property type="match status" value="1"/>
</dbReference>
<feature type="transmembrane region" description="Helical" evidence="5">
    <location>
        <begin position="406"/>
        <end position="426"/>
    </location>
</feature>
<dbReference type="Gene3D" id="2.70.170.10">
    <property type="entry name" value="Neurotransmitter-gated ion-channel ligand-binding domain"/>
    <property type="match status" value="1"/>
</dbReference>
<dbReference type="SUPFAM" id="SSF90112">
    <property type="entry name" value="Neurotransmitter-gated ion-channel transmembrane pore"/>
    <property type="match status" value="1"/>
</dbReference>
<organism evidence="8 9">
    <name type="scientific">Salmo trutta</name>
    <name type="common">Brown trout</name>
    <dbReference type="NCBI Taxonomy" id="8032"/>
    <lineage>
        <taxon>Eukaryota</taxon>
        <taxon>Metazoa</taxon>
        <taxon>Chordata</taxon>
        <taxon>Craniata</taxon>
        <taxon>Vertebrata</taxon>
        <taxon>Euteleostomi</taxon>
        <taxon>Actinopterygii</taxon>
        <taxon>Neopterygii</taxon>
        <taxon>Teleostei</taxon>
        <taxon>Protacanthopterygii</taxon>
        <taxon>Salmoniformes</taxon>
        <taxon>Salmonidae</taxon>
        <taxon>Salmoninae</taxon>
        <taxon>Salmo</taxon>
    </lineage>
</organism>
<dbReference type="InterPro" id="IPR006202">
    <property type="entry name" value="Neur_chan_lig-bd"/>
</dbReference>
<evidence type="ECO:0000256" key="1">
    <source>
        <dbReference type="ARBA" id="ARBA00004141"/>
    </source>
</evidence>
<evidence type="ECO:0000256" key="4">
    <source>
        <dbReference type="ARBA" id="ARBA00023136"/>
    </source>
</evidence>
<dbReference type="GO" id="GO:0004888">
    <property type="term" value="F:transmembrane signaling receptor activity"/>
    <property type="evidence" value="ECO:0007669"/>
    <property type="project" value="InterPro"/>
</dbReference>
<dbReference type="Proteomes" id="UP000472277">
    <property type="component" value="Chromosome 13"/>
</dbReference>
<keyword evidence="4 5" id="KW-0472">Membrane</keyword>
<feature type="transmembrane region" description="Helical" evidence="5">
    <location>
        <begin position="268"/>
        <end position="287"/>
    </location>
</feature>
<dbReference type="InterPro" id="IPR018000">
    <property type="entry name" value="Neurotransmitter_ion_chnl_CS"/>
</dbReference>
<feature type="domain" description="Neurotransmitter-gated ion-channel transmembrane" evidence="7">
    <location>
        <begin position="298"/>
        <end position="424"/>
    </location>
</feature>
<evidence type="ECO:0000259" key="7">
    <source>
        <dbReference type="Pfam" id="PF02932"/>
    </source>
</evidence>
<reference evidence="8" key="1">
    <citation type="submission" date="2025-08" db="UniProtKB">
        <authorList>
            <consortium name="Ensembl"/>
        </authorList>
    </citation>
    <scope>IDENTIFICATION</scope>
</reference>
<dbReference type="Pfam" id="PF02932">
    <property type="entry name" value="Neur_chan_memb"/>
    <property type="match status" value="1"/>
</dbReference>